<evidence type="ECO:0000313" key="2">
    <source>
        <dbReference type="Proteomes" id="UP001189624"/>
    </source>
</evidence>
<dbReference type="Proteomes" id="UP001189624">
    <property type="component" value="Chromosome 5"/>
</dbReference>
<sequence length="120" mass="13920">MWNCCLRNNLVAAQDENEEGKKVEKMKTFSCGMKKRVRFKIEDGGSRSGLVRIRLVGTKGDLKRLLRNKNENESQHTSLEQLLRDMMLREKRVSGIEKYCGSINSWKPVLESIPEDRSMM</sequence>
<keyword evidence="2" id="KW-1185">Reference proteome</keyword>
<evidence type="ECO:0000313" key="1">
    <source>
        <dbReference type="EMBL" id="CAJ1956320.1"/>
    </source>
</evidence>
<dbReference type="AlphaFoldDB" id="A0AA86SRT5"/>
<protein>
    <submittedName>
        <fullName evidence="1">Uncharacterized protein</fullName>
    </submittedName>
</protein>
<organism evidence="1 2">
    <name type="scientific">Sphenostylis stenocarpa</name>
    <dbReference type="NCBI Taxonomy" id="92480"/>
    <lineage>
        <taxon>Eukaryota</taxon>
        <taxon>Viridiplantae</taxon>
        <taxon>Streptophyta</taxon>
        <taxon>Embryophyta</taxon>
        <taxon>Tracheophyta</taxon>
        <taxon>Spermatophyta</taxon>
        <taxon>Magnoliopsida</taxon>
        <taxon>eudicotyledons</taxon>
        <taxon>Gunneridae</taxon>
        <taxon>Pentapetalae</taxon>
        <taxon>rosids</taxon>
        <taxon>fabids</taxon>
        <taxon>Fabales</taxon>
        <taxon>Fabaceae</taxon>
        <taxon>Papilionoideae</taxon>
        <taxon>50 kb inversion clade</taxon>
        <taxon>NPAAA clade</taxon>
        <taxon>indigoferoid/millettioid clade</taxon>
        <taxon>Phaseoleae</taxon>
        <taxon>Sphenostylis</taxon>
    </lineage>
</organism>
<dbReference type="Gramene" id="rna-AYBTSS11_LOCUS16600">
    <property type="protein sequence ID" value="CAJ1956320.1"/>
    <property type="gene ID" value="gene-AYBTSS11_LOCUS16600"/>
</dbReference>
<gene>
    <name evidence="1" type="ORF">AYBTSS11_LOCUS16600</name>
</gene>
<name>A0AA86SRT5_9FABA</name>
<reference evidence="1" key="1">
    <citation type="submission" date="2023-10" db="EMBL/GenBank/DDBJ databases">
        <authorList>
            <person name="Domelevo Entfellner J.-B."/>
        </authorList>
    </citation>
    <scope>NUCLEOTIDE SEQUENCE</scope>
</reference>
<accession>A0AA86SRT5</accession>
<dbReference type="EMBL" id="OY731402">
    <property type="protein sequence ID" value="CAJ1956320.1"/>
    <property type="molecule type" value="Genomic_DNA"/>
</dbReference>
<proteinExistence type="predicted"/>